<comment type="subcellular location">
    <subcellularLocation>
        <location evidence="1">Cell junction</location>
        <location evidence="1">Gap junction</location>
    </subcellularLocation>
    <subcellularLocation>
        <location evidence="2 12">Cell membrane</location>
        <topology evidence="2 12">Multi-pass membrane protein</topology>
    </subcellularLocation>
</comment>
<dbReference type="InterPro" id="IPR000990">
    <property type="entry name" value="Innexin"/>
</dbReference>
<keyword evidence="6" id="KW-0303">Gap junction</keyword>
<dbReference type="GO" id="GO:0034220">
    <property type="term" value="P:monoatomic ion transmembrane transport"/>
    <property type="evidence" value="ECO:0007669"/>
    <property type="project" value="UniProtKB-KW"/>
</dbReference>
<proteinExistence type="inferred from homology"/>
<feature type="transmembrane region" description="Helical" evidence="12">
    <location>
        <begin position="109"/>
        <end position="131"/>
    </location>
</feature>
<keyword evidence="15" id="KW-1185">Reference proteome</keyword>
<accession>A0A0B2UWJ8</accession>
<dbReference type="GO" id="GO:0005886">
    <property type="term" value="C:plasma membrane"/>
    <property type="evidence" value="ECO:0007669"/>
    <property type="project" value="UniProtKB-SubCell"/>
</dbReference>
<evidence type="ECO:0000256" key="13">
    <source>
        <dbReference type="SAM" id="MobiDB-lite"/>
    </source>
</evidence>
<dbReference type="OrthoDB" id="5867527at2759"/>
<evidence type="ECO:0000256" key="8">
    <source>
        <dbReference type="ARBA" id="ARBA00022989"/>
    </source>
</evidence>
<dbReference type="Proteomes" id="UP000031036">
    <property type="component" value="Unassembled WGS sequence"/>
</dbReference>
<dbReference type="AlphaFoldDB" id="A0A0B2UWJ8"/>
<evidence type="ECO:0000256" key="12">
    <source>
        <dbReference type="RuleBase" id="RU010713"/>
    </source>
</evidence>
<evidence type="ECO:0000313" key="14">
    <source>
        <dbReference type="EMBL" id="KHN75456.1"/>
    </source>
</evidence>
<keyword evidence="7" id="KW-0965">Cell junction</keyword>
<feature type="region of interest" description="Disordered" evidence="13">
    <location>
        <begin position="394"/>
        <end position="440"/>
    </location>
</feature>
<keyword evidence="3 12" id="KW-0813">Transport</keyword>
<keyword evidence="4" id="KW-1003">Cell membrane</keyword>
<dbReference type="Pfam" id="PF00876">
    <property type="entry name" value="Innexin"/>
    <property type="match status" value="1"/>
</dbReference>
<keyword evidence="5 12" id="KW-0812">Transmembrane</keyword>
<sequence length="468" mass="53513">MVSGGYRIGMHIVTSALRLLEPRVDDDFVDRLHYLYTSTIIFLFAILVSAKQYAGHPIECFVPAQFTRAMEQYTENYCWVQNTYWVPFQDLIPHRIDDRERRQIGYYQWVPFALSIAALMFHMPASIWRMLSPQSGLNISLVVQLASQEQNVDPIVRDHAVDILTRHIDDALKYQRDYGSRNKSVYLFAILKLGKVYGAYVSIVYLFVKSLHLGNVVLQFIVLNNFLETSEYPLFGGHVLYDLVMGREWRDSGKFPRVTLCDFEIRVLGNVHRHTVQCVLVMNMFTEKIFVFLWLWLLLLSFGTAVNLIMWTLSLAFATWRHSFVTKFLECESDQTHRFVHHFLRPDGVFLLQMIAAHAGNITCARLTESLWLRFLQRSGKLTVFDVEKGALSEDKSSNGNGKNGKKLSTGGEHESWHEPSLPPPMPLLPSSTQVQTKTSGNACQGTTRICAFALPPTKSTGCTKTQK</sequence>
<dbReference type="EMBL" id="JPKZ01002700">
    <property type="protein sequence ID" value="KHN75456.1"/>
    <property type="molecule type" value="Genomic_DNA"/>
</dbReference>
<feature type="transmembrane region" description="Helical" evidence="12">
    <location>
        <begin position="32"/>
        <end position="50"/>
    </location>
</feature>
<dbReference type="GO" id="GO:0005243">
    <property type="term" value="F:gap junction channel activity"/>
    <property type="evidence" value="ECO:0007669"/>
    <property type="project" value="TreeGrafter"/>
</dbReference>
<comment type="similarity">
    <text evidence="12">Belongs to the pannexin family.</text>
</comment>
<dbReference type="OMA" id="CHAGACH"/>
<comment type="function">
    <text evidence="12">Structural component of the gap junctions.</text>
</comment>
<evidence type="ECO:0000256" key="6">
    <source>
        <dbReference type="ARBA" id="ARBA00022868"/>
    </source>
</evidence>
<name>A0A0B2UWJ8_TOXCA</name>
<evidence type="ECO:0000256" key="7">
    <source>
        <dbReference type="ARBA" id="ARBA00022949"/>
    </source>
</evidence>
<evidence type="ECO:0000313" key="15">
    <source>
        <dbReference type="Proteomes" id="UP000031036"/>
    </source>
</evidence>
<evidence type="ECO:0000256" key="11">
    <source>
        <dbReference type="ARBA" id="ARBA00023303"/>
    </source>
</evidence>
<evidence type="ECO:0000256" key="9">
    <source>
        <dbReference type="ARBA" id="ARBA00023065"/>
    </source>
</evidence>
<evidence type="ECO:0000256" key="10">
    <source>
        <dbReference type="ARBA" id="ARBA00023136"/>
    </source>
</evidence>
<dbReference type="GO" id="GO:0005921">
    <property type="term" value="C:gap junction"/>
    <property type="evidence" value="ECO:0007669"/>
    <property type="project" value="UniProtKB-SubCell"/>
</dbReference>
<dbReference type="PANTHER" id="PTHR11893:SF25">
    <property type="entry name" value="INNEXIN"/>
    <property type="match status" value="1"/>
</dbReference>
<feature type="transmembrane region" description="Helical" evidence="12">
    <location>
        <begin position="289"/>
        <end position="313"/>
    </location>
</feature>
<organism evidence="14 15">
    <name type="scientific">Toxocara canis</name>
    <name type="common">Canine roundworm</name>
    <dbReference type="NCBI Taxonomy" id="6265"/>
    <lineage>
        <taxon>Eukaryota</taxon>
        <taxon>Metazoa</taxon>
        <taxon>Ecdysozoa</taxon>
        <taxon>Nematoda</taxon>
        <taxon>Chromadorea</taxon>
        <taxon>Rhabditida</taxon>
        <taxon>Spirurina</taxon>
        <taxon>Ascaridomorpha</taxon>
        <taxon>Ascaridoidea</taxon>
        <taxon>Toxocaridae</taxon>
        <taxon>Toxocara</taxon>
    </lineage>
</organism>
<dbReference type="PRINTS" id="PR01262">
    <property type="entry name" value="INNEXIN"/>
</dbReference>
<dbReference type="PROSITE" id="PS51013">
    <property type="entry name" value="PANNEXIN"/>
    <property type="match status" value="1"/>
</dbReference>
<evidence type="ECO:0000256" key="1">
    <source>
        <dbReference type="ARBA" id="ARBA00004610"/>
    </source>
</evidence>
<protein>
    <recommendedName>
        <fullName evidence="12">Innexin</fullName>
    </recommendedName>
</protein>
<evidence type="ECO:0000256" key="4">
    <source>
        <dbReference type="ARBA" id="ARBA00022475"/>
    </source>
</evidence>
<evidence type="ECO:0000256" key="5">
    <source>
        <dbReference type="ARBA" id="ARBA00022692"/>
    </source>
</evidence>
<keyword evidence="11 12" id="KW-0407">Ion channel</keyword>
<feature type="transmembrane region" description="Helical" evidence="12">
    <location>
        <begin position="185"/>
        <end position="208"/>
    </location>
</feature>
<comment type="caution">
    <text evidence="14">The sequence shown here is derived from an EMBL/GenBank/DDBJ whole genome shotgun (WGS) entry which is preliminary data.</text>
</comment>
<keyword evidence="8 12" id="KW-1133">Transmembrane helix</keyword>
<evidence type="ECO:0000256" key="2">
    <source>
        <dbReference type="ARBA" id="ARBA00004651"/>
    </source>
</evidence>
<gene>
    <name evidence="14" type="primary">unc-9</name>
    <name evidence="12" type="synonym">inx</name>
    <name evidence="14" type="ORF">Tcan_18349</name>
</gene>
<keyword evidence="9 12" id="KW-0406">Ion transport</keyword>
<reference evidence="14 15" key="1">
    <citation type="submission" date="2014-11" db="EMBL/GenBank/DDBJ databases">
        <title>Genetic blueprint of the zoonotic pathogen Toxocara canis.</title>
        <authorList>
            <person name="Zhu X.-Q."/>
            <person name="Korhonen P.K."/>
            <person name="Cai H."/>
            <person name="Young N.D."/>
            <person name="Nejsum P."/>
            <person name="von Samson-Himmelstjerna G."/>
            <person name="Boag P.R."/>
            <person name="Tan P."/>
            <person name="Li Q."/>
            <person name="Min J."/>
            <person name="Yang Y."/>
            <person name="Wang X."/>
            <person name="Fang X."/>
            <person name="Hall R.S."/>
            <person name="Hofmann A."/>
            <person name="Sternberg P.W."/>
            <person name="Jex A.R."/>
            <person name="Gasser R.B."/>
        </authorList>
    </citation>
    <scope>NUCLEOTIDE SEQUENCE [LARGE SCALE GENOMIC DNA]</scope>
    <source>
        <strain evidence="14">PN_DK_2014</strain>
    </source>
</reference>
<dbReference type="PANTHER" id="PTHR11893">
    <property type="entry name" value="INNEXIN"/>
    <property type="match status" value="1"/>
</dbReference>
<dbReference type="STRING" id="6265.A0A0B2UWJ8"/>
<keyword evidence="10 12" id="KW-0472">Membrane</keyword>
<evidence type="ECO:0000256" key="3">
    <source>
        <dbReference type="ARBA" id="ARBA00022448"/>
    </source>
</evidence>